<dbReference type="RefSeq" id="WP_191715948.1">
    <property type="nucleotide sequence ID" value="NZ_JACSPU010000004.1"/>
</dbReference>
<evidence type="ECO:0000313" key="1">
    <source>
        <dbReference type="EMBL" id="MBD8015793.1"/>
    </source>
</evidence>
<dbReference type="Proteomes" id="UP000658980">
    <property type="component" value="Unassembled WGS sequence"/>
</dbReference>
<name>A0ABR8WFY2_9BACL</name>
<sequence length="104" mass="12637">MTSHPEQFEFVLPALQSKRSEFHHFEYDTFTEQDLWEFCVKKKWRKKDIETMHLYEMINDIMDMTASDFLAYHQVEGLKKARWNDDSTLENIEHLLRPSPKKTK</sequence>
<evidence type="ECO:0000313" key="2">
    <source>
        <dbReference type="Proteomes" id="UP000658980"/>
    </source>
</evidence>
<protein>
    <recommendedName>
        <fullName evidence="3">Post-transcriptional regulator</fullName>
    </recommendedName>
</protein>
<gene>
    <name evidence="1" type="ORF">H9630_13270</name>
</gene>
<evidence type="ECO:0008006" key="3">
    <source>
        <dbReference type="Google" id="ProtNLM"/>
    </source>
</evidence>
<dbReference type="EMBL" id="JACSPU010000004">
    <property type="protein sequence ID" value="MBD8015793.1"/>
    <property type="molecule type" value="Genomic_DNA"/>
</dbReference>
<accession>A0ABR8WFY2</accession>
<keyword evidence="2" id="KW-1185">Reference proteome</keyword>
<organism evidence="1 2">
    <name type="scientific">Planococcus wigleyi</name>
    <dbReference type="NCBI Taxonomy" id="2762216"/>
    <lineage>
        <taxon>Bacteria</taxon>
        <taxon>Bacillati</taxon>
        <taxon>Bacillota</taxon>
        <taxon>Bacilli</taxon>
        <taxon>Bacillales</taxon>
        <taxon>Caryophanaceae</taxon>
        <taxon>Planococcus</taxon>
    </lineage>
</organism>
<dbReference type="InterPro" id="IPR025716">
    <property type="entry name" value="Post-transcriptional_regulator"/>
</dbReference>
<comment type="caution">
    <text evidence="1">The sequence shown here is derived from an EMBL/GenBank/DDBJ whole genome shotgun (WGS) entry which is preliminary data.</text>
</comment>
<dbReference type="Pfam" id="PF13797">
    <property type="entry name" value="Post_transc_reg"/>
    <property type="match status" value="1"/>
</dbReference>
<proteinExistence type="predicted"/>
<reference evidence="1 2" key="1">
    <citation type="submission" date="2020-08" db="EMBL/GenBank/DDBJ databases">
        <title>A Genomic Blueprint of the Chicken Gut Microbiome.</title>
        <authorList>
            <person name="Gilroy R."/>
            <person name="Ravi A."/>
            <person name="Getino M."/>
            <person name="Pursley I."/>
            <person name="Horton D.L."/>
            <person name="Alikhan N.-F."/>
            <person name="Baker D."/>
            <person name="Gharbi K."/>
            <person name="Hall N."/>
            <person name="Watson M."/>
            <person name="Adriaenssens E.M."/>
            <person name="Foster-Nyarko E."/>
            <person name="Jarju S."/>
            <person name="Secka A."/>
            <person name="Antonio M."/>
            <person name="Oren A."/>
            <person name="Chaudhuri R."/>
            <person name="La Ragione R.M."/>
            <person name="Hildebrand F."/>
            <person name="Pallen M.J."/>
        </authorList>
    </citation>
    <scope>NUCLEOTIDE SEQUENCE [LARGE SCALE GENOMIC DNA]</scope>
    <source>
        <strain evidence="1 2">Sa1BUA13</strain>
    </source>
</reference>